<dbReference type="RefSeq" id="WP_379026734.1">
    <property type="nucleotide sequence ID" value="NZ_JBHUGY010000071.1"/>
</dbReference>
<comment type="caution">
    <text evidence="1">The sequence shown here is derived from an EMBL/GenBank/DDBJ whole genome shotgun (WGS) entry which is preliminary data.</text>
</comment>
<evidence type="ECO:0000313" key="2">
    <source>
        <dbReference type="Proteomes" id="UP001597349"/>
    </source>
</evidence>
<protein>
    <submittedName>
        <fullName evidence="1">Uncharacterized protein</fullName>
    </submittedName>
</protein>
<name>A0ABW4WQ75_9HYPH</name>
<dbReference type="Proteomes" id="UP001597349">
    <property type="component" value="Unassembled WGS sequence"/>
</dbReference>
<gene>
    <name evidence="1" type="ORF">ACFSQT_35720</name>
</gene>
<dbReference type="EMBL" id="JBHUGY010000071">
    <property type="protein sequence ID" value="MFD2058243.1"/>
    <property type="molecule type" value="Genomic_DNA"/>
</dbReference>
<accession>A0ABW4WQ75</accession>
<organism evidence="1 2">
    <name type="scientific">Mesorhizobium calcicola</name>
    <dbReference type="NCBI Taxonomy" id="1300310"/>
    <lineage>
        <taxon>Bacteria</taxon>
        <taxon>Pseudomonadati</taxon>
        <taxon>Pseudomonadota</taxon>
        <taxon>Alphaproteobacteria</taxon>
        <taxon>Hyphomicrobiales</taxon>
        <taxon>Phyllobacteriaceae</taxon>
        <taxon>Mesorhizobium</taxon>
    </lineage>
</organism>
<keyword evidence="2" id="KW-1185">Reference proteome</keyword>
<evidence type="ECO:0000313" key="1">
    <source>
        <dbReference type="EMBL" id="MFD2058243.1"/>
    </source>
</evidence>
<reference evidence="2" key="1">
    <citation type="journal article" date="2019" name="Int. J. Syst. Evol. Microbiol.">
        <title>The Global Catalogue of Microorganisms (GCM) 10K type strain sequencing project: providing services to taxonomists for standard genome sequencing and annotation.</title>
        <authorList>
            <consortium name="The Broad Institute Genomics Platform"/>
            <consortium name="The Broad Institute Genome Sequencing Center for Infectious Disease"/>
            <person name="Wu L."/>
            <person name="Ma J."/>
        </authorList>
    </citation>
    <scope>NUCLEOTIDE SEQUENCE [LARGE SCALE GENOMIC DNA]</scope>
    <source>
        <strain evidence="2">CGMCC 1.16226</strain>
    </source>
</reference>
<sequence length="62" mass="7392">MYTIKKKKVWYLMYTGKETFKKGMTALKGLKIDASRQTEVRAADPRREHVQKCNRKEIGWLM</sequence>
<proteinExistence type="predicted"/>